<protein>
    <submittedName>
        <fullName evidence="2">Uncharacterized protein</fullName>
    </submittedName>
</protein>
<accession>A0A3N4KKP0</accession>
<gene>
    <name evidence="2" type="ORF">P167DRAFT_537132</name>
</gene>
<dbReference type="Proteomes" id="UP000277580">
    <property type="component" value="Unassembled WGS sequence"/>
</dbReference>
<evidence type="ECO:0000256" key="1">
    <source>
        <dbReference type="SAM" id="Coils"/>
    </source>
</evidence>
<evidence type="ECO:0000313" key="2">
    <source>
        <dbReference type="EMBL" id="RPB11124.1"/>
    </source>
</evidence>
<feature type="coiled-coil region" evidence="1">
    <location>
        <begin position="166"/>
        <end position="193"/>
    </location>
</feature>
<feature type="non-terminal residue" evidence="2">
    <location>
        <position position="203"/>
    </location>
</feature>
<dbReference type="OrthoDB" id="5352625at2759"/>
<dbReference type="AlphaFoldDB" id="A0A3N4KKP0"/>
<proteinExistence type="predicted"/>
<dbReference type="EMBL" id="ML119138">
    <property type="protein sequence ID" value="RPB11124.1"/>
    <property type="molecule type" value="Genomic_DNA"/>
</dbReference>
<sequence length="203" mass="23587">MQEHLERYYNIDGTDYWEGDLKKVYAGTATFYIYNKHLYTRPELERLCTVWGQCYNINGHRYTREQLESWLSIINAKPARAYRLSGITCTDRSLERALNRFKHYEYSGGVVRGTGGGKDIVPDKESERSEADLPAVKRRKKDGMEKEIVEKVLASLKSKIRTVKRHKIIDAEVKRLKKLLAEKEADLAECERVLQLEVSQVNT</sequence>
<name>A0A3N4KKP0_9PEZI</name>
<dbReference type="InParanoid" id="A0A3N4KKP0"/>
<organism evidence="2 3">
    <name type="scientific">Morchella conica CCBAS932</name>
    <dbReference type="NCBI Taxonomy" id="1392247"/>
    <lineage>
        <taxon>Eukaryota</taxon>
        <taxon>Fungi</taxon>
        <taxon>Dikarya</taxon>
        <taxon>Ascomycota</taxon>
        <taxon>Pezizomycotina</taxon>
        <taxon>Pezizomycetes</taxon>
        <taxon>Pezizales</taxon>
        <taxon>Morchellaceae</taxon>
        <taxon>Morchella</taxon>
    </lineage>
</organism>
<evidence type="ECO:0000313" key="3">
    <source>
        <dbReference type="Proteomes" id="UP000277580"/>
    </source>
</evidence>
<keyword evidence="3" id="KW-1185">Reference proteome</keyword>
<reference evidence="2 3" key="1">
    <citation type="journal article" date="2018" name="Nat. Ecol. Evol.">
        <title>Pezizomycetes genomes reveal the molecular basis of ectomycorrhizal truffle lifestyle.</title>
        <authorList>
            <person name="Murat C."/>
            <person name="Payen T."/>
            <person name="Noel B."/>
            <person name="Kuo A."/>
            <person name="Morin E."/>
            <person name="Chen J."/>
            <person name="Kohler A."/>
            <person name="Krizsan K."/>
            <person name="Balestrini R."/>
            <person name="Da Silva C."/>
            <person name="Montanini B."/>
            <person name="Hainaut M."/>
            <person name="Levati E."/>
            <person name="Barry K.W."/>
            <person name="Belfiori B."/>
            <person name="Cichocki N."/>
            <person name="Clum A."/>
            <person name="Dockter R.B."/>
            <person name="Fauchery L."/>
            <person name="Guy J."/>
            <person name="Iotti M."/>
            <person name="Le Tacon F."/>
            <person name="Lindquist E.A."/>
            <person name="Lipzen A."/>
            <person name="Malagnac F."/>
            <person name="Mello A."/>
            <person name="Molinier V."/>
            <person name="Miyauchi S."/>
            <person name="Poulain J."/>
            <person name="Riccioni C."/>
            <person name="Rubini A."/>
            <person name="Sitrit Y."/>
            <person name="Splivallo R."/>
            <person name="Traeger S."/>
            <person name="Wang M."/>
            <person name="Zifcakova L."/>
            <person name="Wipf D."/>
            <person name="Zambonelli A."/>
            <person name="Paolocci F."/>
            <person name="Nowrousian M."/>
            <person name="Ottonello S."/>
            <person name="Baldrian P."/>
            <person name="Spatafora J.W."/>
            <person name="Henrissat B."/>
            <person name="Nagy L.G."/>
            <person name="Aury J.M."/>
            <person name="Wincker P."/>
            <person name="Grigoriev I.V."/>
            <person name="Bonfante P."/>
            <person name="Martin F.M."/>
        </authorList>
    </citation>
    <scope>NUCLEOTIDE SEQUENCE [LARGE SCALE GENOMIC DNA]</scope>
    <source>
        <strain evidence="2 3">CCBAS932</strain>
    </source>
</reference>
<keyword evidence="1" id="KW-0175">Coiled coil</keyword>